<reference evidence="3 4" key="1">
    <citation type="submission" date="2019-03" db="EMBL/GenBank/DDBJ databases">
        <title>Alkanindiges illinoisensis: a potential pathogenic isolated from ascites of a gastric cancer patient with abdominal metastasis.</title>
        <authorList>
            <person name="Hu X."/>
            <person name="Yang B."/>
            <person name="Yan X."/>
            <person name="Lin L."/>
            <person name="Zhao H."/>
            <person name="Zhou F."/>
            <person name="Su B."/>
            <person name="Chen J."/>
            <person name="Rui Y."/>
            <person name="Wang Q."/>
            <person name="Zheng L."/>
        </authorList>
    </citation>
    <scope>NUCLEOTIDE SEQUENCE [LARGE SCALE GENOMIC DNA]</scope>
    <source>
        <strain evidence="3 4">NFYY 23406</strain>
    </source>
</reference>
<dbReference type="EMBL" id="SNTY01000033">
    <property type="protein sequence ID" value="TEU25855.1"/>
    <property type="molecule type" value="Genomic_DNA"/>
</dbReference>
<dbReference type="Pfam" id="PF01051">
    <property type="entry name" value="Rep3_N"/>
    <property type="match status" value="1"/>
</dbReference>
<dbReference type="GO" id="GO:0006270">
    <property type="term" value="P:DNA replication initiation"/>
    <property type="evidence" value="ECO:0007669"/>
    <property type="project" value="InterPro"/>
</dbReference>
<gene>
    <name evidence="3" type="ORF">E2B99_08800</name>
</gene>
<dbReference type="AlphaFoldDB" id="A0A4Y7XBN9"/>
<evidence type="ECO:0000313" key="3">
    <source>
        <dbReference type="EMBL" id="TEU25855.1"/>
    </source>
</evidence>
<dbReference type="RefSeq" id="WP_134244625.1">
    <property type="nucleotide sequence ID" value="NZ_SNTY01000033.1"/>
</dbReference>
<evidence type="ECO:0000313" key="4">
    <source>
        <dbReference type="Proteomes" id="UP000297834"/>
    </source>
</evidence>
<dbReference type="Proteomes" id="UP000297834">
    <property type="component" value="Unassembled WGS sequence"/>
</dbReference>
<dbReference type="InterPro" id="IPR036390">
    <property type="entry name" value="WH_DNA-bd_sf"/>
</dbReference>
<dbReference type="Gene3D" id="1.10.10.10">
    <property type="entry name" value="Winged helix-like DNA-binding domain superfamily/Winged helix DNA-binding domain"/>
    <property type="match status" value="2"/>
</dbReference>
<comment type="caution">
    <text evidence="3">The sequence shown here is derived from an EMBL/GenBank/DDBJ whole genome shotgun (WGS) entry which is preliminary data.</text>
</comment>
<dbReference type="InterPro" id="IPR036388">
    <property type="entry name" value="WH-like_DNA-bd_sf"/>
</dbReference>
<proteinExistence type="inferred from homology"/>
<dbReference type="OrthoDB" id="6669527at2"/>
<evidence type="ECO:0000256" key="1">
    <source>
        <dbReference type="ARBA" id="ARBA00038283"/>
    </source>
</evidence>
<dbReference type="InterPro" id="IPR000525">
    <property type="entry name" value="Initiator_Rep_WH1"/>
</dbReference>
<sequence>MAENSNSQLALYVQPDDLLVTSNLLVDTNIEVTINEIKIIYLAMVAARNMRNFDSNVYVKVHSKNFAELTGQKEESAKKVMFRAIETLKGRSVEFEEKNLNNPKRDSITVVPVLSGIRYYKDEHALELRFTPEVIPHFTKLVNGNFTVNKIGYLMKLDSLYAMEFYRFLRKENFKDKVLILTLEQIRIFFNVVGKYDDIKDLKARVIDIAVDQINTHTDIMVNYENVRTGRKVTGLKFDFAEKPKQLTLDKPAGTGKVAGTSPNQELQDFINTGINQANYKIIKPTLTDFDNRKNQVEGLKYLYEIAKRAKVSPDLLIYRLSLEVTKDKNVIFNYNTLVGYAFNLANEQ</sequence>
<keyword evidence="4" id="KW-1185">Reference proteome</keyword>
<dbReference type="SUPFAM" id="SSF46785">
    <property type="entry name" value="Winged helix' DNA-binding domain"/>
    <property type="match status" value="2"/>
</dbReference>
<organism evidence="3 4">
    <name type="scientific">Alkanindiges illinoisensis</name>
    <dbReference type="NCBI Taxonomy" id="197183"/>
    <lineage>
        <taxon>Bacteria</taxon>
        <taxon>Pseudomonadati</taxon>
        <taxon>Pseudomonadota</taxon>
        <taxon>Gammaproteobacteria</taxon>
        <taxon>Moraxellales</taxon>
        <taxon>Moraxellaceae</taxon>
        <taxon>Alkanindiges</taxon>
    </lineage>
</organism>
<name>A0A4Y7XBN9_9GAMM</name>
<dbReference type="GO" id="GO:0003887">
    <property type="term" value="F:DNA-directed DNA polymerase activity"/>
    <property type="evidence" value="ECO:0007669"/>
    <property type="project" value="InterPro"/>
</dbReference>
<protein>
    <submittedName>
        <fullName evidence="3">RepB family plasmid replication initiator protein</fullName>
    </submittedName>
</protein>
<comment type="similarity">
    <text evidence="1">Belongs to the initiator RepB protein family.</text>
</comment>
<accession>A0A4Y7XBN9</accession>
<evidence type="ECO:0000259" key="2">
    <source>
        <dbReference type="Pfam" id="PF01051"/>
    </source>
</evidence>
<dbReference type="STRING" id="1120977.GCA_000619845_02855"/>
<feature type="domain" description="Initiator Rep protein WH1" evidence="2">
    <location>
        <begin position="20"/>
        <end position="169"/>
    </location>
</feature>
<dbReference type="Pfam" id="PF21205">
    <property type="entry name" value="Rep3_C"/>
    <property type="match status" value="1"/>
</dbReference>